<dbReference type="PANTHER" id="PTHR13622:SF8">
    <property type="entry name" value="THIAMIN PYROPHOSPHOKINASE 1"/>
    <property type="match status" value="1"/>
</dbReference>
<dbReference type="EC" id="2.7.6.2" evidence="7"/>
<dbReference type="CDD" id="cd07995">
    <property type="entry name" value="TPK"/>
    <property type="match status" value="1"/>
</dbReference>
<dbReference type="PIRSF" id="PIRSF031057">
    <property type="entry name" value="Thiamin_pyrophosphokinase"/>
    <property type="match status" value="1"/>
</dbReference>
<keyword evidence="3 7" id="KW-0808">Transferase</keyword>
<keyword evidence="5 7" id="KW-0418">Kinase</keyword>
<dbReference type="Gene3D" id="2.60.120.320">
    <property type="entry name" value="Thiamin pyrophosphokinase, thiamin-binding domain"/>
    <property type="match status" value="1"/>
</dbReference>
<evidence type="ECO:0000256" key="2">
    <source>
        <dbReference type="ARBA" id="ARBA00006785"/>
    </source>
</evidence>
<dbReference type="Pfam" id="PF04263">
    <property type="entry name" value="TPK_catalytic"/>
    <property type="match status" value="1"/>
</dbReference>
<evidence type="ECO:0000256" key="7">
    <source>
        <dbReference type="PIRNR" id="PIRNR031057"/>
    </source>
</evidence>
<evidence type="ECO:0000313" key="11">
    <source>
        <dbReference type="Proteomes" id="UP000262825"/>
    </source>
</evidence>
<dbReference type="InterPro" id="IPR006282">
    <property type="entry name" value="Thi_PPkinase"/>
</dbReference>
<dbReference type="GO" id="GO:0006772">
    <property type="term" value="P:thiamine metabolic process"/>
    <property type="evidence" value="ECO:0007669"/>
    <property type="project" value="InterPro"/>
</dbReference>
<comment type="similarity">
    <text evidence="2 7">Belongs to the thiamine pyrophosphokinase family.</text>
</comment>
<dbReference type="GO" id="GO:0009229">
    <property type="term" value="P:thiamine diphosphate biosynthetic process"/>
    <property type="evidence" value="ECO:0007669"/>
    <property type="project" value="UniProtKB-UniRule"/>
</dbReference>
<dbReference type="EMBL" id="UFAJ01001012">
    <property type="protein sequence ID" value="SSD61948.1"/>
    <property type="molecule type" value="Genomic_DNA"/>
</dbReference>
<accession>A0A376BB86</accession>
<dbReference type="GO" id="GO:0016301">
    <property type="term" value="F:kinase activity"/>
    <property type="evidence" value="ECO:0007669"/>
    <property type="project" value="UniProtKB-UniRule"/>
</dbReference>
<proteinExistence type="inferred from homology"/>
<dbReference type="InterPro" id="IPR036759">
    <property type="entry name" value="TPK_catalytic_sf"/>
</dbReference>
<evidence type="ECO:0000313" key="10">
    <source>
        <dbReference type="EMBL" id="SSD61948.1"/>
    </source>
</evidence>
<dbReference type="InterPro" id="IPR007371">
    <property type="entry name" value="TPK_catalytic"/>
</dbReference>
<evidence type="ECO:0000259" key="9">
    <source>
        <dbReference type="Pfam" id="PF04265"/>
    </source>
</evidence>
<evidence type="ECO:0000256" key="1">
    <source>
        <dbReference type="ARBA" id="ARBA00005078"/>
    </source>
</evidence>
<gene>
    <name evidence="10" type="ORF">SCODWIG_03709</name>
</gene>
<evidence type="ECO:0000259" key="8">
    <source>
        <dbReference type="Pfam" id="PF04263"/>
    </source>
</evidence>
<evidence type="ECO:0000256" key="6">
    <source>
        <dbReference type="ARBA" id="ARBA00022840"/>
    </source>
</evidence>
<organism evidence="10 11">
    <name type="scientific">Saccharomycodes ludwigii</name>
    <dbReference type="NCBI Taxonomy" id="36035"/>
    <lineage>
        <taxon>Eukaryota</taxon>
        <taxon>Fungi</taxon>
        <taxon>Dikarya</taxon>
        <taxon>Ascomycota</taxon>
        <taxon>Saccharomycotina</taxon>
        <taxon>Saccharomycetes</taxon>
        <taxon>Saccharomycodales</taxon>
        <taxon>Saccharomycodaceae</taxon>
        <taxon>Saccharomycodes</taxon>
    </lineage>
</organism>
<keyword evidence="6 7" id="KW-0067">ATP-binding</keyword>
<dbReference type="InterPro" id="IPR016966">
    <property type="entry name" value="Thiamin_pyrophosphokinase_euk"/>
</dbReference>
<keyword evidence="11" id="KW-1185">Reference proteome</keyword>
<comment type="pathway">
    <text evidence="1 7">Cofactor biosynthesis; thiamine diphosphate biosynthesis; thiamine diphosphate from thiamine: step 1/1.</text>
</comment>
<dbReference type="GO" id="GO:0030975">
    <property type="term" value="F:thiamine binding"/>
    <property type="evidence" value="ECO:0007669"/>
    <property type="project" value="UniProtKB-UniRule"/>
</dbReference>
<dbReference type="GO" id="GO:0004788">
    <property type="term" value="F:thiamine diphosphokinase activity"/>
    <property type="evidence" value="ECO:0007669"/>
    <property type="project" value="UniProtKB-UniRule"/>
</dbReference>
<dbReference type="Proteomes" id="UP000262825">
    <property type="component" value="Unassembled WGS sequence"/>
</dbReference>
<name>A0A376BB86_9ASCO</name>
<dbReference type="Gene3D" id="3.40.50.10240">
    <property type="entry name" value="Thiamin pyrophosphokinase, catalytic domain"/>
    <property type="match status" value="1"/>
</dbReference>
<comment type="catalytic activity">
    <reaction evidence="7">
        <text>thiamine + ATP = thiamine diphosphate + AMP + H(+)</text>
        <dbReference type="Rhea" id="RHEA:11576"/>
        <dbReference type="ChEBI" id="CHEBI:15378"/>
        <dbReference type="ChEBI" id="CHEBI:18385"/>
        <dbReference type="ChEBI" id="CHEBI:30616"/>
        <dbReference type="ChEBI" id="CHEBI:58937"/>
        <dbReference type="ChEBI" id="CHEBI:456215"/>
    </reaction>
</comment>
<reference evidence="11" key="1">
    <citation type="submission" date="2018-06" db="EMBL/GenBank/DDBJ databases">
        <authorList>
            <person name="Guldener U."/>
        </authorList>
    </citation>
    <scope>NUCLEOTIDE SEQUENCE [LARGE SCALE GENOMIC DNA]</scope>
    <source>
        <strain evidence="11">UTAD17</strain>
    </source>
</reference>
<protein>
    <recommendedName>
        <fullName evidence="7">Thiamine pyrophosphokinase</fullName>
        <ecNumber evidence="7">2.7.6.2</ecNumber>
    </recommendedName>
</protein>
<keyword evidence="4 7" id="KW-0547">Nucleotide-binding</keyword>
<dbReference type="SUPFAM" id="SSF63862">
    <property type="entry name" value="Thiamin pyrophosphokinase, substrate-binding domain"/>
    <property type="match status" value="1"/>
</dbReference>
<sequence>MSYTNKSEETKNLTIENDKDVVHIDDIPQNHPTAEIINLSNIFNPPETSAIIILNQEFDITFKLFTKIWENYKLKICADGGANRLFEFLTKEQNITTSIDTVLVEKYLPNFIIGDLDSLKPEIADFYSRHKVKIIQQKTQYSSDLTKSLHLCYTYFLSLSSKDDPLDQIFQGDRSNNYGVELEKGIHTLFKKHMNQNNIFSRCQIVCINGIGGRFDQTIQSIHHLYDNYHCKNGELLFITKADIIFSIAGHDDGGCFLQYDSTFFQNCGSCGILPIGKPTTINLTKGLKWDVVNWDTDIGTGGSVSTSNYFVNDCGIYIDCKDDLIMSIEYNWS</sequence>
<dbReference type="AlphaFoldDB" id="A0A376BB86"/>
<dbReference type="UniPathway" id="UPA00060">
    <property type="reaction ID" value="UER00597"/>
</dbReference>
<evidence type="ECO:0000256" key="4">
    <source>
        <dbReference type="ARBA" id="ARBA00022741"/>
    </source>
</evidence>
<dbReference type="SUPFAM" id="SSF63999">
    <property type="entry name" value="Thiamin pyrophosphokinase, catalytic domain"/>
    <property type="match status" value="1"/>
</dbReference>
<feature type="domain" description="Thiamin pyrophosphokinase thiamin-binding" evidence="9">
    <location>
        <begin position="271"/>
        <end position="326"/>
    </location>
</feature>
<dbReference type="PANTHER" id="PTHR13622">
    <property type="entry name" value="THIAMIN PYROPHOSPHOKINASE"/>
    <property type="match status" value="1"/>
</dbReference>
<dbReference type="InterPro" id="IPR007373">
    <property type="entry name" value="Thiamin_PyroPKinase_B1-bd"/>
</dbReference>
<evidence type="ECO:0000256" key="5">
    <source>
        <dbReference type="ARBA" id="ARBA00022777"/>
    </source>
</evidence>
<evidence type="ECO:0000256" key="3">
    <source>
        <dbReference type="ARBA" id="ARBA00022679"/>
    </source>
</evidence>
<dbReference type="Pfam" id="PF04265">
    <property type="entry name" value="TPK_B1_binding"/>
    <property type="match status" value="1"/>
</dbReference>
<feature type="domain" description="Thiamin pyrophosphokinase catalytic" evidence="8">
    <location>
        <begin position="65"/>
        <end position="229"/>
    </location>
</feature>
<dbReference type="InterPro" id="IPR036371">
    <property type="entry name" value="TPK_B1-bd_sf"/>
</dbReference>
<dbReference type="GO" id="GO:0005524">
    <property type="term" value="F:ATP binding"/>
    <property type="evidence" value="ECO:0007669"/>
    <property type="project" value="UniProtKB-UniRule"/>
</dbReference>
<dbReference type="VEuPathDB" id="FungiDB:SCODWIG_03709"/>